<dbReference type="Pfam" id="PF20329">
    <property type="entry name" value="DUF6624"/>
    <property type="match status" value="1"/>
</dbReference>
<gene>
    <name evidence="2" type="ORF">ACFSTG_06875</name>
</gene>
<comment type="caution">
    <text evidence="2">The sequence shown here is derived from an EMBL/GenBank/DDBJ whole genome shotgun (WGS) entry which is preliminary data.</text>
</comment>
<name>A0ABW5IWY6_9FLAO</name>
<dbReference type="RefSeq" id="WP_380750102.1">
    <property type="nucleotide sequence ID" value="NZ_JBHULT010000006.1"/>
</dbReference>
<sequence length="336" mass="37995">MKKHLLLALLIVLASFHNAHAQKETGSKEPSAEQKAEYSALKNEAWKLYESGDYLSSAQKYSEAFKATGGKAGATDRYNAACSWALAKEIDSSFVQLFKAAEEANYSNYGHITRDPDLAGLHSDSRWEEVLEIVRENKEKKEAHLNKPLVAILDTIYEEDQGLRRQINEVEEKYGRESAEMKAHWKTIAEKDSVNLIKIQAILDEHGWLGEDVIGRRGNMTLFLVIQHSPLEVQEKYLPMMREAVSKGNADASALALLEDRVALRKGNRQIYGSQIGRDQVTGEFYVSPMVDPENVDKRRAEVGLGPIADYISNWDMTWDVEKHKERTAELEAEKL</sequence>
<reference evidence="3" key="1">
    <citation type="journal article" date="2019" name="Int. J. Syst. Evol. Microbiol.">
        <title>The Global Catalogue of Microorganisms (GCM) 10K type strain sequencing project: providing services to taxonomists for standard genome sequencing and annotation.</title>
        <authorList>
            <consortium name="The Broad Institute Genomics Platform"/>
            <consortium name="The Broad Institute Genome Sequencing Center for Infectious Disease"/>
            <person name="Wu L."/>
            <person name="Ma J."/>
        </authorList>
    </citation>
    <scope>NUCLEOTIDE SEQUENCE [LARGE SCALE GENOMIC DNA]</scope>
    <source>
        <strain evidence="3">KCTC 42585</strain>
    </source>
</reference>
<dbReference type="Proteomes" id="UP001597468">
    <property type="component" value="Unassembled WGS sequence"/>
</dbReference>
<dbReference type="InterPro" id="IPR046732">
    <property type="entry name" value="DUF6624"/>
</dbReference>
<evidence type="ECO:0000256" key="1">
    <source>
        <dbReference type="SAM" id="SignalP"/>
    </source>
</evidence>
<evidence type="ECO:0000313" key="2">
    <source>
        <dbReference type="EMBL" id="MFD2517611.1"/>
    </source>
</evidence>
<proteinExistence type="predicted"/>
<dbReference type="EMBL" id="JBHULT010000006">
    <property type="protein sequence ID" value="MFD2517611.1"/>
    <property type="molecule type" value="Genomic_DNA"/>
</dbReference>
<feature type="signal peptide" evidence="1">
    <location>
        <begin position="1"/>
        <end position="21"/>
    </location>
</feature>
<organism evidence="2 3">
    <name type="scientific">Salinimicrobium flavum</name>
    <dbReference type="NCBI Taxonomy" id="1737065"/>
    <lineage>
        <taxon>Bacteria</taxon>
        <taxon>Pseudomonadati</taxon>
        <taxon>Bacteroidota</taxon>
        <taxon>Flavobacteriia</taxon>
        <taxon>Flavobacteriales</taxon>
        <taxon>Flavobacteriaceae</taxon>
        <taxon>Salinimicrobium</taxon>
    </lineage>
</organism>
<feature type="chain" id="PRO_5046008622" evidence="1">
    <location>
        <begin position="22"/>
        <end position="336"/>
    </location>
</feature>
<keyword evidence="3" id="KW-1185">Reference proteome</keyword>
<keyword evidence="1" id="KW-0732">Signal</keyword>
<protein>
    <submittedName>
        <fullName evidence="2">DUF6624 domain-containing protein</fullName>
    </submittedName>
</protein>
<accession>A0ABW5IWY6</accession>
<evidence type="ECO:0000313" key="3">
    <source>
        <dbReference type="Proteomes" id="UP001597468"/>
    </source>
</evidence>